<feature type="compositionally biased region" description="Polar residues" evidence="1">
    <location>
        <begin position="103"/>
        <end position="112"/>
    </location>
</feature>
<proteinExistence type="predicted"/>
<protein>
    <recommendedName>
        <fullName evidence="6">DUF4378 domain-containing protein</fullName>
    </recommendedName>
</protein>
<evidence type="ECO:0000313" key="4">
    <source>
        <dbReference type="EMBL" id="CAK9226216.1"/>
    </source>
</evidence>
<dbReference type="InterPro" id="IPR032795">
    <property type="entry name" value="DUF3741-assoc"/>
</dbReference>
<evidence type="ECO:0000259" key="3">
    <source>
        <dbReference type="Pfam" id="PF14383"/>
    </source>
</evidence>
<feature type="region of interest" description="Disordered" evidence="1">
    <location>
        <begin position="1"/>
        <end position="23"/>
    </location>
</feature>
<dbReference type="EMBL" id="OZ019897">
    <property type="protein sequence ID" value="CAK9226216.1"/>
    <property type="molecule type" value="Genomic_DNA"/>
</dbReference>
<evidence type="ECO:0000313" key="5">
    <source>
        <dbReference type="Proteomes" id="UP001497512"/>
    </source>
</evidence>
<feature type="region of interest" description="Disordered" evidence="1">
    <location>
        <begin position="172"/>
        <end position="205"/>
    </location>
</feature>
<feature type="region of interest" description="Disordered" evidence="1">
    <location>
        <begin position="399"/>
        <end position="443"/>
    </location>
</feature>
<evidence type="ECO:0000259" key="2">
    <source>
        <dbReference type="Pfam" id="PF14309"/>
    </source>
</evidence>
<feature type="compositionally biased region" description="Polar residues" evidence="1">
    <location>
        <begin position="681"/>
        <end position="692"/>
    </location>
</feature>
<keyword evidence="5" id="KW-1185">Reference proteome</keyword>
<gene>
    <name evidence="4" type="ORF">CSSPTR1EN2_LOCUS18128</name>
</gene>
<dbReference type="PROSITE" id="PS51257">
    <property type="entry name" value="PROKAR_LIPOPROTEIN"/>
    <property type="match status" value="1"/>
</dbReference>
<organism evidence="4 5">
    <name type="scientific">Sphagnum troendelagicum</name>
    <dbReference type="NCBI Taxonomy" id="128251"/>
    <lineage>
        <taxon>Eukaryota</taxon>
        <taxon>Viridiplantae</taxon>
        <taxon>Streptophyta</taxon>
        <taxon>Embryophyta</taxon>
        <taxon>Bryophyta</taxon>
        <taxon>Sphagnophytina</taxon>
        <taxon>Sphagnopsida</taxon>
        <taxon>Sphagnales</taxon>
        <taxon>Sphagnaceae</taxon>
        <taxon>Sphagnum</taxon>
    </lineage>
</organism>
<dbReference type="PANTHER" id="PTHR21726">
    <property type="entry name" value="PHOSPHATIDYLINOSITOL N-ACETYLGLUCOSAMINYLTRANSFERASE SUBUNIT P DOWN SYNDROME CRITICAL REGION PROTEIN 5 -RELATED"/>
    <property type="match status" value="1"/>
</dbReference>
<dbReference type="InterPro" id="IPR025486">
    <property type="entry name" value="DUF4378"/>
</dbReference>
<evidence type="ECO:0008006" key="6">
    <source>
        <dbReference type="Google" id="ProtNLM"/>
    </source>
</evidence>
<dbReference type="PANTHER" id="PTHR21726:SF61">
    <property type="entry name" value="DNAA INITIATOR-ASSOCIATING PROTEIN"/>
    <property type="match status" value="1"/>
</dbReference>
<feature type="region of interest" description="Disordered" evidence="1">
    <location>
        <begin position="528"/>
        <end position="553"/>
    </location>
</feature>
<sequence>MAEGARSTPSFHTMQSPQVGGGCASSFFQLFQRNSSKRRFSLTSKRLPADGSDKFSRRGRSLKPEEEDRHQPVPAAAAPAAQLLTDEEGKRKGFPVPVAAENAQKTTSSDSRAPSPMVVCNKKAPGVVARLMGLESLPLSGIAYPRTSKNIKSITSVDTDTSSRGAWDIVQQQEQPPLPERKDEKQLSIVSSHRSSSSPRQLCPALLPSKSHNQIITPSPLRSPSTHKGTARLLEAAAKILEPNMQPCIRPHRASSSSSSHGRKPPSPSPPPPPIVHSAIVGDPRGKNGISSRSGERVVVVASETAARKVRNTGYNSTASLSNNSSISKDLRGQAMSRTWNGRDEKEVNSARVDVSSRFNGGSVSFRESSCRYDHHVGSIRGRRVDCVVLGNQLPSLSPPVNQHCRRSKAISNTKTGDSPEVNRPSSAIPKNKDATASVQKSKAESRINSYGCSIKASSEKLPFAITASSSSSATTPDEGNARHHQERSSMSKFSFDNQEKIHQCNKIPDQQLLLETGDGRATEDALNQNTPVEFNGGCSAESPTDSNTDRYRGSTLDTAVISSVKFESKMSVGSIIPVHRRMRSIDEVLSELPVDSDVRACPLADTCTGDATSVSCPQKEPKMQLFTEGSDDLRIEDETEQWRRSLLLMGSISESQAYSNMVDSAHDLFFSGDSLETGTWSTPSVAGSSADCTAERHKHTLHSSTPSTTTGEEEASEGLTPILHKWFLESSNGSAMGIGEGEQPSPVSILDSPFQDEVSITPEPSLAESDRHLDEVLELHNMCGVLGIQPSSQLDEIDVVKARDTQQESSKHSGGSNLLTEEIADIRENEKIRQAILEISKFQTADLHDRLGKSQPARADEEQSFVHGILKAAQFLSHNNEEESSLKWFAPGLPLDPSLFDRLESGDTEQISIGAGGGGVGGNLNLAQMSTHCQYGALWRCDRKLLFDSINEALVTEIGYGGEPKQPWMVNDNILVGPNPTLRLPGGCSNKLVEDIYRTISKWRELASNAIDSLINMDMNKCCRLGKWRYYEHEIRDISLEIASMLLGMILDELVTDLAAAPAATSLLENWQAS</sequence>
<accession>A0ABP0UNQ7</accession>
<feature type="compositionally biased region" description="Polar residues" evidence="1">
    <location>
        <begin position="7"/>
        <end position="18"/>
    </location>
</feature>
<feature type="region of interest" description="Disordered" evidence="1">
    <location>
        <begin position="681"/>
        <end position="718"/>
    </location>
</feature>
<feature type="region of interest" description="Disordered" evidence="1">
    <location>
        <begin position="243"/>
        <end position="297"/>
    </location>
</feature>
<feature type="region of interest" description="Disordered" evidence="1">
    <location>
        <begin position="468"/>
        <end position="498"/>
    </location>
</feature>
<feature type="domain" description="DUF4378" evidence="2">
    <location>
        <begin position="865"/>
        <end position="1054"/>
    </location>
</feature>
<dbReference type="Proteomes" id="UP001497512">
    <property type="component" value="Chromosome 5"/>
</dbReference>
<feature type="domain" description="DUF3741" evidence="3">
    <location>
        <begin position="123"/>
        <end position="140"/>
    </location>
</feature>
<feature type="compositionally biased region" description="Pro residues" evidence="1">
    <location>
        <begin position="265"/>
        <end position="275"/>
    </location>
</feature>
<name>A0ABP0UNQ7_9BRYO</name>
<evidence type="ECO:0000256" key="1">
    <source>
        <dbReference type="SAM" id="MobiDB-lite"/>
    </source>
</evidence>
<feature type="region of interest" description="Disordered" evidence="1">
    <location>
        <begin position="38"/>
        <end position="117"/>
    </location>
</feature>
<dbReference type="Pfam" id="PF14309">
    <property type="entry name" value="DUF4378"/>
    <property type="match status" value="1"/>
</dbReference>
<dbReference type="Pfam" id="PF14383">
    <property type="entry name" value="VARLMGL"/>
    <property type="match status" value="1"/>
</dbReference>
<feature type="compositionally biased region" description="Basic and acidic residues" evidence="1">
    <location>
        <begin position="480"/>
        <end position="490"/>
    </location>
</feature>
<feature type="compositionally biased region" description="Low complexity" evidence="1">
    <location>
        <begin position="188"/>
        <end position="198"/>
    </location>
</feature>
<feature type="compositionally biased region" description="Basic and acidic residues" evidence="1">
    <location>
        <begin position="47"/>
        <end position="71"/>
    </location>
</feature>
<reference evidence="4" key="1">
    <citation type="submission" date="2024-02" db="EMBL/GenBank/DDBJ databases">
        <authorList>
            <consortium name="ELIXIR-Norway"/>
            <consortium name="Elixir Norway"/>
        </authorList>
    </citation>
    <scope>NUCLEOTIDE SEQUENCE</scope>
</reference>